<evidence type="ECO:0000313" key="2">
    <source>
        <dbReference type="Proteomes" id="UP001239111"/>
    </source>
</evidence>
<dbReference type="Proteomes" id="UP001239111">
    <property type="component" value="Chromosome 2"/>
</dbReference>
<sequence length="860" mass="96582">MEEYRSAASEIFSSPRYDESGSRDDQEDQKVYYESQGFHTEPRWWSRDSDEKPDPKQRWSFGSDLSIEADETVQNRLCCSPADEFDSTISSENDDLIVNCTDDVDTSYTSYSGIAVVNPASFKEVDDESSDDNDVDTADDELIDYSKRYTTDVSSGMGQNKQVTQTHPQKNESGVRAEGNRPVIRKGSANGGSKLGPYRDYAETDLDQPTDYSLRYAEERIDGEKKNNAHYLGTNDAEDYVRTYYTEGTPYQTPSNFSAATSISDLSSIDGVRGEPDEVHQSLLLKKEKSPKSVQQRFIRSIRDPSMSDCVFKPPKAITIPTTRDAKCIKVCEKNLKKPSNLPPPIDCGRDQEIRPVGFCQNENSAQETPLVFSRSSSLDSLSDFEQNLINDDGSSVISDFSHRTSGAVSPSELPDSPTQIILPSAAKFKQQNFEYYSQNPQKTANREPLQKPPVHLHIQINRFHASDESGTAMMLATKPASIFEDGLVSFEEESIPAKSHSTRASSLSALTIDDESDSNNELGDKEIMCRISAMKNKTAIASLYQADKSVQNYEQNLRKSDERAQCSRSSSSFTGSISNFPFVNKTNICSENSDGYGGTNELTMNKQAMQYSPRDPRDDPISDADKIKILSHYQSRNRTKRVPTAKSNSGPRIPPAQKVDSEDQIKICDSTQIYHTENTPTYISPCGSLSNLSALSILSGPEENFRSEQFRLAREQERIDSQDGSYCSDEEKLSSDVYEENEEDGAYEIEEESQHRIDVSPFDSQTNLANFSLLSIEEENEDEEEENDNADDNDEVKAEPIKKSLNYKTDDVARVHDERIYERFSQISLDYVDEQAVLEECIKTGASRFARQKFHSTSR</sequence>
<protein>
    <submittedName>
        <fullName evidence="1">Uncharacterized protein</fullName>
    </submittedName>
</protein>
<comment type="caution">
    <text evidence="1">The sequence shown here is derived from an EMBL/GenBank/DDBJ whole genome shotgun (WGS) entry which is preliminary data.</text>
</comment>
<reference evidence="1" key="1">
    <citation type="submission" date="2023-04" db="EMBL/GenBank/DDBJ databases">
        <title>A chromosome-level genome assembly of the parasitoid wasp Eretmocerus hayati.</title>
        <authorList>
            <person name="Zhong Y."/>
            <person name="Liu S."/>
            <person name="Liu Y."/>
        </authorList>
    </citation>
    <scope>NUCLEOTIDE SEQUENCE</scope>
    <source>
        <strain evidence="1">ZJU_SS_LIU_2023</strain>
    </source>
</reference>
<evidence type="ECO:0000313" key="1">
    <source>
        <dbReference type="EMBL" id="KAJ8676532.1"/>
    </source>
</evidence>
<gene>
    <name evidence="1" type="ORF">QAD02_012319</name>
</gene>
<dbReference type="EMBL" id="CM056742">
    <property type="protein sequence ID" value="KAJ8676532.1"/>
    <property type="molecule type" value="Genomic_DNA"/>
</dbReference>
<accession>A0ACC2NZF4</accession>
<name>A0ACC2NZF4_9HYME</name>
<proteinExistence type="predicted"/>
<keyword evidence="2" id="KW-1185">Reference proteome</keyword>
<organism evidence="1 2">
    <name type="scientific">Eretmocerus hayati</name>
    <dbReference type="NCBI Taxonomy" id="131215"/>
    <lineage>
        <taxon>Eukaryota</taxon>
        <taxon>Metazoa</taxon>
        <taxon>Ecdysozoa</taxon>
        <taxon>Arthropoda</taxon>
        <taxon>Hexapoda</taxon>
        <taxon>Insecta</taxon>
        <taxon>Pterygota</taxon>
        <taxon>Neoptera</taxon>
        <taxon>Endopterygota</taxon>
        <taxon>Hymenoptera</taxon>
        <taxon>Apocrita</taxon>
        <taxon>Proctotrupomorpha</taxon>
        <taxon>Chalcidoidea</taxon>
        <taxon>Aphelinidae</taxon>
        <taxon>Aphelininae</taxon>
        <taxon>Eretmocerus</taxon>
    </lineage>
</organism>